<protein>
    <submittedName>
        <fullName evidence="1">ABC transporter substrate-binding protein</fullName>
    </submittedName>
</protein>
<name>A0ABP6W514_9ACTN</name>
<dbReference type="RefSeq" id="WP_345561620.1">
    <property type="nucleotide sequence ID" value="NZ_BAABDQ010000004.1"/>
</dbReference>
<dbReference type="Gene3D" id="3.40.190.10">
    <property type="entry name" value="Periplasmic binding protein-like II"/>
    <property type="match status" value="1"/>
</dbReference>
<proteinExistence type="predicted"/>
<dbReference type="Proteomes" id="UP001500630">
    <property type="component" value="Unassembled WGS sequence"/>
</dbReference>
<sequence length="329" mass="38334">MSELSLSFACWDYDRTKALREGRVRAEGIALNQLILPVEETFYRQLRHREFDVSEMSLSSYLLTLDEPDPPFVALPVFPSRFFRHQSIYVNERSGVVRPEDLAGKRVGVPEYQMTAAVWQRGILAEYHGVPVESVTYWTGGLEQGGREEKIPLDLPGHIRVRPIPRDRNLSEMLAAGELDAVYSAGQPSCFGREPHVRRLFPDFRRVEEDYFRLTRIFPIMHVVVVKRPLYERHPWIARSLYKAFEESLRHAYEDLRHRNALKVMLPWLEEHVRETLDVLGEDYWAYGLERNRHVLDRFAAYSHDQGLASKRWAPEQIVLGQASDGFLL</sequence>
<evidence type="ECO:0000313" key="2">
    <source>
        <dbReference type="Proteomes" id="UP001500630"/>
    </source>
</evidence>
<reference evidence="2" key="1">
    <citation type="journal article" date="2019" name="Int. J. Syst. Evol. Microbiol.">
        <title>The Global Catalogue of Microorganisms (GCM) 10K type strain sequencing project: providing services to taxonomists for standard genome sequencing and annotation.</title>
        <authorList>
            <consortium name="The Broad Institute Genomics Platform"/>
            <consortium name="The Broad Institute Genome Sequencing Center for Infectious Disease"/>
            <person name="Wu L."/>
            <person name="Ma J."/>
        </authorList>
    </citation>
    <scope>NUCLEOTIDE SEQUENCE [LARGE SCALE GENOMIC DNA]</scope>
    <source>
        <strain evidence="2">JCM 17326</strain>
    </source>
</reference>
<comment type="caution">
    <text evidence="1">The sequence shown here is derived from an EMBL/GenBank/DDBJ whole genome shotgun (WGS) entry which is preliminary data.</text>
</comment>
<organism evidence="1 2">
    <name type="scientific">Nonomuraea rosea</name>
    <dbReference type="NCBI Taxonomy" id="638574"/>
    <lineage>
        <taxon>Bacteria</taxon>
        <taxon>Bacillati</taxon>
        <taxon>Actinomycetota</taxon>
        <taxon>Actinomycetes</taxon>
        <taxon>Streptosporangiales</taxon>
        <taxon>Streptosporangiaceae</taxon>
        <taxon>Nonomuraea</taxon>
    </lineage>
</organism>
<gene>
    <name evidence="1" type="ORF">GCM10022419_027220</name>
</gene>
<evidence type="ECO:0000313" key="1">
    <source>
        <dbReference type="EMBL" id="GAA3545531.1"/>
    </source>
</evidence>
<dbReference type="EMBL" id="BAABDQ010000004">
    <property type="protein sequence ID" value="GAA3545531.1"/>
    <property type="molecule type" value="Genomic_DNA"/>
</dbReference>
<keyword evidence="2" id="KW-1185">Reference proteome</keyword>
<accession>A0ABP6W514</accession>
<dbReference type="SUPFAM" id="SSF53850">
    <property type="entry name" value="Periplasmic binding protein-like II"/>
    <property type="match status" value="1"/>
</dbReference>